<proteinExistence type="predicted"/>
<evidence type="ECO:0000313" key="1">
    <source>
        <dbReference type="EMBL" id="MFB9066117.1"/>
    </source>
</evidence>
<dbReference type="EMBL" id="JBHMEX010000061">
    <property type="protein sequence ID" value="MFB9066117.1"/>
    <property type="molecule type" value="Genomic_DNA"/>
</dbReference>
<keyword evidence="2" id="KW-1185">Reference proteome</keyword>
<protein>
    <submittedName>
        <fullName evidence="1">Uncharacterized protein</fullName>
    </submittedName>
</protein>
<dbReference type="Proteomes" id="UP001589589">
    <property type="component" value="Unassembled WGS sequence"/>
</dbReference>
<gene>
    <name evidence="1" type="ORF">ACFFUQ_19040</name>
</gene>
<evidence type="ECO:0000313" key="2">
    <source>
        <dbReference type="Proteomes" id="UP001589589"/>
    </source>
</evidence>
<reference evidence="1 2" key="1">
    <citation type="submission" date="2024-09" db="EMBL/GenBank/DDBJ databases">
        <authorList>
            <person name="Sun Q."/>
            <person name="Mori K."/>
        </authorList>
    </citation>
    <scope>NUCLEOTIDE SEQUENCE [LARGE SCALE GENOMIC DNA]</scope>
    <source>
        <strain evidence="1 2">CECT 7908</strain>
    </source>
</reference>
<accession>A0ABV5FRY0</accession>
<sequence length="115" mass="13433">MKKKLNIINLLLPLLVLCTILFAVVYSYEHISHHKPNSTKKEFVNSGKVDFKILKEIEECAVCNFKFSPVPTFTFESFQFYRRSNSAPLIFFFAISYSDYFKGYLFALRGPPIFK</sequence>
<comment type="caution">
    <text evidence="1">The sequence shown here is derived from an EMBL/GenBank/DDBJ whole genome shotgun (WGS) entry which is preliminary data.</text>
</comment>
<organism evidence="1 2">
    <name type="scientific">Flavobacterium branchiarum</name>
    <dbReference type="NCBI Taxonomy" id="1114870"/>
    <lineage>
        <taxon>Bacteria</taxon>
        <taxon>Pseudomonadati</taxon>
        <taxon>Bacteroidota</taxon>
        <taxon>Flavobacteriia</taxon>
        <taxon>Flavobacteriales</taxon>
        <taxon>Flavobacteriaceae</taxon>
        <taxon>Flavobacterium</taxon>
    </lineage>
</organism>
<name>A0ABV5FRY0_9FLAO</name>